<organism evidence="3 4">
    <name type="scientific">Desulfonema magnum</name>
    <dbReference type="NCBI Taxonomy" id="45655"/>
    <lineage>
        <taxon>Bacteria</taxon>
        <taxon>Pseudomonadati</taxon>
        <taxon>Thermodesulfobacteriota</taxon>
        <taxon>Desulfobacteria</taxon>
        <taxon>Desulfobacterales</taxon>
        <taxon>Desulfococcaceae</taxon>
        <taxon>Desulfonema</taxon>
    </lineage>
</organism>
<keyword evidence="1" id="KW-0723">Serine/threonine-protein kinase</keyword>
<sequence>MLHIFQNEEFIQFKLSSEIKIVNNVIQNVRGYLKQYSIEDNQAFILTLRELLNNAIEHGNSKIPELNVTASIERIGDMRFKIVVEDEGKGFDYEALDLNMPDDPSQIRNRGLSLVNTFSDQLEFSSKGNCVTSYITLTRETRFDVTDDTSWKVIRPTGDITAETAEAFRTLLLNLINEGHYKYRFDLSDVEDIDSIVLSIFVIFSNMVSDRFPEAELQIVHTSKDIINLFRMTRLDNNYTIS</sequence>
<dbReference type="InterPro" id="IPR003594">
    <property type="entry name" value="HATPase_dom"/>
</dbReference>
<keyword evidence="4" id="KW-1185">Reference proteome</keyword>
<dbReference type="Gene3D" id="3.30.750.24">
    <property type="entry name" value="STAS domain"/>
    <property type="match status" value="1"/>
</dbReference>
<dbReference type="PROSITE" id="PS50801">
    <property type="entry name" value="STAS"/>
    <property type="match status" value="1"/>
</dbReference>
<dbReference type="CDD" id="cd16936">
    <property type="entry name" value="HATPase_RsbW-like"/>
    <property type="match status" value="1"/>
</dbReference>
<keyword evidence="1" id="KW-0808">Transferase</keyword>
<dbReference type="InterPro" id="IPR036890">
    <property type="entry name" value="HATPase_C_sf"/>
</dbReference>
<evidence type="ECO:0000259" key="2">
    <source>
        <dbReference type="PROSITE" id="PS50801"/>
    </source>
</evidence>
<dbReference type="InterPro" id="IPR002645">
    <property type="entry name" value="STAS_dom"/>
</dbReference>
<feature type="domain" description="STAS" evidence="2">
    <location>
        <begin position="153"/>
        <end position="242"/>
    </location>
</feature>
<dbReference type="RefSeq" id="WP_207683313.1">
    <property type="nucleotide sequence ID" value="NZ_CP061800.1"/>
</dbReference>
<evidence type="ECO:0000256" key="1">
    <source>
        <dbReference type="ARBA" id="ARBA00022527"/>
    </source>
</evidence>
<dbReference type="AlphaFoldDB" id="A0A975BN74"/>
<evidence type="ECO:0000313" key="4">
    <source>
        <dbReference type="Proteomes" id="UP000663722"/>
    </source>
</evidence>
<dbReference type="KEGG" id="dmm:dnm_046890"/>
<proteinExistence type="predicted"/>
<evidence type="ECO:0000313" key="3">
    <source>
        <dbReference type="EMBL" id="QTA88642.1"/>
    </source>
</evidence>
<dbReference type="SUPFAM" id="SSF55874">
    <property type="entry name" value="ATPase domain of HSP90 chaperone/DNA topoisomerase II/histidine kinase"/>
    <property type="match status" value="1"/>
</dbReference>
<gene>
    <name evidence="3" type="ORF">dnm_046890</name>
</gene>
<name>A0A975BN74_9BACT</name>
<keyword evidence="1" id="KW-0418">Kinase</keyword>
<dbReference type="Gene3D" id="3.30.565.10">
    <property type="entry name" value="Histidine kinase-like ATPase, C-terminal domain"/>
    <property type="match status" value="1"/>
</dbReference>
<dbReference type="InterPro" id="IPR036513">
    <property type="entry name" value="STAS_dom_sf"/>
</dbReference>
<dbReference type="SUPFAM" id="SSF52091">
    <property type="entry name" value="SpoIIaa-like"/>
    <property type="match status" value="1"/>
</dbReference>
<dbReference type="EMBL" id="CP061800">
    <property type="protein sequence ID" value="QTA88642.1"/>
    <property type="molecule type" value="Genomic_DNA"/>
</dbReference>
<dbReference type="PANTHER" id="PTHR35526">
    <property type="entry name" value="ANTI-SIGMA-F FACTOR RSBW-RELATED"/>
    <property type="match status" value="1"/>
</dbReference>
<reference evidence="3" key="1">
    <citation type="journal article" date="2021" name="Microb. Physiol.">
        <title>Proteogenomic Insights into the Physiology of Marine, Sulfate-Reducing, Filamentous Desulfonema limicola and Desulfonema magnum.</title>
        <authorList>
            <person name="Schnaars V."/>
            <person name="Wohlbrand L."/>
            <person name="Scheve S."/>
            <person name="Hinrichs C."/>
            <person name="Reinhardt R."/>
            <person name="Rabus R."/>
        </authorList>
    </citation>
    <scope>NUCLEOTIDE SEQUENCE</scope>
    <source>
        <strain evidence="3">4be13</strain>
    </source>
</reference>
<dbReference type="Pfam" id="PF01740">
    <property type="entry name" value="STAS"/>
    <property type="match status" value="1"/>
</dbReference>
<accession>A0A975BN74</accession>
<dbReference type="PANTHER" id="PTHR35526:SF3">
    <property type="entry name" value="ANTI-SIGMA-F FACTOR RSBW"/>
    <property type="match status" value="1"/>
</dbReference>
<dbReference type="Proteomes" id="UP000663722">
    <property type="component" value="Chromosome"/>
</dbReference>
<dbReference type="GO" id="GO:0004674">
    <property type="term" value="F:protein serine/threonine kinase activity"/>
    <property type="evidence" value="ECO:0007669"/>
    <property type="project" value="UniProtKB-KW"/>
</dbReference>
<dbReference type="Pfam" id="PF13581">
    <property type="entry name" value="HATPase_c_2"/>
    <property type="match status" value="1"/>
</dbReference>
<dbReference type="InterPro" id="IPR050267">
    <property type="entry name" value="Anti-sigma-factor_SerPK"/>
</dbReference>
<protein>
    <submittedName>
        <fullName evidence="3">STAS domain-containing protein</fullName>
    </submittedName>
</protein>
<dbReference type="CDD" id="cd07043">
    <property type="entry name" value="STAS_anti-anti-sigma_factors"/>
    <property type="match status" value="1"/>
</dbReference>